<dbReference type="InterPro" id="IPR029039">
    <property type="entry name" value="Flavoprotein-like_sf"/>
</dbReference>
<evidence type="ECO:0000259" key="1">
    <source>
        <dbReference type="Pfam" id="PF12682"/>
    </source>
</evidence>
<name>A0ABS4CP98_9ENTE</name>
<accession>A0ABS4CP98</accession>
<dbReference type="Pfam" id="PF12682">
    <property type="entry name" value="Flavodoxin_4"/>
    <property type="match status" value="1"/>
</dbReference>
<dbReference type="InterPro" id="IPR008254">
    <property type="entry name" value="Flavodoxin/NO_synth"/>
</dbReference>
<organism evidence="2 3">
    <name type="scientific">Enterococcus larvae</name>
    <dbReference type="NCBI Taxonomy" id="2794352"/>
    <lineage>
        <taxon>Bacteria</taxon>
        <taxon>Bacillati</taxon>
        <taxon>Bacillota</taxon>
        <taxon>Bacilli</taxon>
        <taxon>Lactobacillales</taxon>
        <taxon>Enterococcaceae</taxon>
        <taxon>Enterococcus</taxon>
    </lineage>
</organism>
<keyword evidence="3" id="KW-1185">Reference proteome</keyword>
<proteinExistence type="predicted"/>
<evidence type="ECO:0000313" key="2">
    <source>
        <dbReference type="EMBL" id="MBP1048390.1"/>
    </source>
</evidence>
<comment type="caution">
    <text evidence="2">The sequence shown here is derived from an EMBL/GenBank/DDBJ whole genome shotgun (WGS) entry which is preliminary data.</text>
</comment>
<dbReference type="Proteomes" id="UP000673375">
    <property type="component" value="Unassembled WGS sequence"/>
</dbReference>
<dbReference type="EMBL" id="JAEDXU010000015">
    <property type="protein sequence ID" value="MBP1048390.1"/>
    <property type="molecule type" value="Genomic_DNA"/>
</dbReference>
<dbReference type="RefSeq" id="WP_209559154.1">
    <property type="nucleotide sequence ID" value="NZ_JAEDXU010000015.1"/>
</dbReference>
<dbReference type="PANTHER" id="PTHR39201">
    <property type="entry name" value="EXPORTED PROTEIN-RELATED"/>
    <property type="match status" value="1"/>
</dbReference>
<feature type="domain" description="Flavodoxin-like" evidence="1">
    <location>
        <begin position="24"/>
        <end position="167"/>
    </location>
</feature>
<sequence>MRAVIYYSRSGENYVNGQLKQLSKGNTMVVAEKIADYLEAELIRLIPKKDYPDDYQEMVELAEQEKKEQKHPEYQAIIQDISNYDELFIGYPNWWGTFPQVIATFLKQQELSGKTIYPFCTHEGSAMGTSVSDMIRLCPNAKIETGLAVRGSKAAVSDKTIANWLNHLIK</sequence>
<gene>
    <name evidence="2" type="ORF">I6N96_19020</name>
</gene>
<dbReference type="Gene3D" id="3.40.50.360">
    <property type="match status" value="1"/>
</dbReference>
<dbReference type="PANTHER" id="PTHR39201:SF1">
    <property type="entry name" value="FLAVODOXIN-LIKE DOMAIN-CONTAINING PROTEIN"/>
    <property type="match status" value="1"/>
</dbReference>
<evidence type="ECO:0000313" key="3">
    <source>
        <dbReference type="Proteomes" id="UP000673375"/>
    </source>
</evidence>
<reference evidence="2 3" key="1">
    <citation type="submission" date="2020-12" db="EMBL/GenBank/DDBJ databases">
        <title>Vagococcus allomyrinae sp. nov. and Enterococcus lavae sp. nov., isolated from the larvae of Allomyrina dichotoma.</title>
        <authorList>
            <person name="Lee S.D."/>
        </authorList>
    </citation>
    <scope>NUCLEOTIDE SEQUENCE [LARGE SCALE GENOMIC DNA]</scope>
    <source>
        <strain evidence="2 3">BWM-S5</strain>
    </source>
</reference>
<protein>
    <submittedName>
        <fullName evidence="2">NAD(P)H-dependent oxidoreductase</fullName>
    </submittedName>
</protein>
<dbReference type="SUPFAM" id="SSF52218">
    <property type="entry name" value="Flavoproteins"/>
    <property type="match status" value="1"/>
</dbReference>